<evidence type="ECO:0000259" key="6">
    <source>
        <dbReference type="PROSITE" id="PS01033"/>
    </source>
</evidence>
<protein>
    <submittedName>
        <fullName evidence="7">Hemin receptor</fullName>
    </submittedName>
</protein>
<keyword evidence="8" id="KW-1185">Reference proteome</keyword>
<dbReference type="GO" id="GO:0005344">
    <property type="term" value="F:oxygen carrier activity"/>
    <property type="evidence" value="ECO:0007669"/>
    <property type="project" value="UniProtKB-KW"/>
</dbReference>
<organism evidence="7 8">
    <name type="scientific">Thiohalocapsa marina</name>
    <dbReference type="NCBI Taxonomy" id="424902"/>
    <lineage>
        <taxon>Bacteria</taxon>
        <taxon>Pseudomonadati</taxon>
        <taxon>Pseudomonadota</taxon>
        <taxon>Gammaproteobacteria</taxon>
        <taxon>Chromatiales</taxon>
        <taxon>Chromatiaceae</taxon>
        <taxon>Thiohalocapsa</taxon>
    </lineage>
</organism>
<keyword evidence="2 5" id="KW-0561">Oxygen transport</keyword>
<dbReference type="GO" id="GO:0008941">
    <property type="term" value="F:nitric oxide dioxygenase NAD(P)H activity"/>
    <property type="evidence" value="ECO:0007669"/>
    <property type="project" value="TreeGrafter"/>
</dbReference>
<dbReference type="GO" id="GO:0020037">
    <property type="term" value="F:heme binding"/>
    <property type="evidence" value="ECO:0007669"/>
    <property type="project" value="InterPro"/>
</dbReference>
<dbReference type="GO" id="GO:0019825">
    <property type="term" value="F:oxygen binding"/>
    <property type="evidence" value="ECO:0007669"/>
    <property type="project" value="InterPro"/>
</dbReference>
<dbReference type="InterPro" id="IPR012292">
    <property type="entry name" value="Globin/Proto"/>
</dbReference>
<dbReference type="EMBL" id="VWXX01000009">
    <property type="protein sequence ID" value="KAA6185472.1"/>
    <property type="molecule type" value="Genomic_DNA"/>
</dbReference>
<evidence type="ECO:0000256" key="1">
    <source>
        <dbReference type="ARBA" id="ARBA00022617"/>
    </source>
</evidence>
<dbReference type="GO" id="GO:0046872">
    <property type="term" value="F:metal ion binding"/>
    <property type="evidence" value="ECO:0007669"/>
    <property type="project" value="UniProtKB-KW"/>
</dbReference>
<dbReference type="GO" id="GO:0071949">
    <property type="term" value="F:FAD binding"/>
    <property type="evidence" value="ECO:0007669"/>
    <property type="project" value="TreeGrafter"/>
</dbReference>
<keyword evidence="7" id="KW-0675">Receptor</keyword>
<keyword evidence="4" id="KW-0408">Iron</keyword>
<keyword evidence="5" id="KW-0813">Transport</keyword>
<keyword evidence="1 5" id="KW-0349">Heme</keyword>
<dbReference type="PROSITE" id="PS01033">
    <property type="entry name" value="GLOBIN"/>
    <property type="match status" value="1"/>
</dbReference>
<evidence type="ECO:0000313" key="8">
    <source>
        <dbReference type="Proteomes" id="UP000322981"/>
    </source>
</evidence>
<evidence type="ECO:0000256" key="2">
    <source>
        <dbReference type="ARBA" id="ARBA00022621"/>
    </source>
</evidence>
<dbReference type="GO" id="GO:0071500">
    <property type="term" value="P:cellular response to nitrosative stress"/>
    <property type="evidence" value="ECO:0007669"/>
    <property type="project" value="TreeGrafter"/>
</dbReference>
<dbReference type="SUPFAM" id="SSF46458">
    <property type="entry name" value="Globin-like"/>
    <property type="match status" value="1"/>
</dbReference>
<dbReference type="InterPro" id="IPR000971">
    <property type="entry name" value="Globin"/>
</dbReference>
<dbReference type="InterPro" id="IPR009050">
    <property type="entry name" value="Globin-like_sf"/>
</dbReference>
<comment type="caution">
    <text evidence="7">The sequence shown here is derived from an EMBL/GenBank/DDBJ whole genome shotgun (WGS) entry which is preliminary data.</text>
</comment>
<dbReference type="GO" id="GO:0046210">
    <property type="term" value="P:nitric oxide catabolic process"/>
    <property type="evidence" value="ECO:0007669"/>
    <property type="project" value="TreeGrafter"/>
</dbReference>
<dbReference type="PANTHER" id="PTHR43396:SF3">
    <property type="entry name" value="FLAVOHEMOPROTEIN"/>
    <property type="match status" value="1"/>
</dbReference>
<proteinExistence type="inferred from homology"/>
<dbReference type="AlphaFoldDB" id="A0A5M8FSP2"/>
<dbReference type="OrthoDB" id="9796486at2"/>
<evidence type="ECO:0000256" key="4">
    <source>
        <dbReference type="ARBA" id="ARBA00023004"/>
    </source>
</evidence>
<dbReference type="PRINTS" id="PR01907">
    <property type="entry name" value="WORMGLOBIN"/>
</dbReference>
<keyword evidence="3" id="KW-0479">Metal-binding</keyword>
<sequence>MTPEETTLVRDSWNRLVSTPEQAAGLLYNRLFQLYPELQPLFKGEMDEQGLKLMRMIGRAVQALDDLEPLDRVIKMMGARHCGYGVRDEDYEKVGEALFWALQQQLGEAFTPKVRAAWVSVYDDLADLMRAGAAQ</sequence>
<feature type="domain" description="Globin" evidence="6">
    <location>
        <begin position="1"/>
        <end position="134"/>
    </location>
</feature>
<name>A0A5M8FSP2_9GAMM</name>
<comment type="similarity">
    <text evidence="5">Belongs to the globin family.</text>
</comment>
<evidence type="ECO:0000256" key="5">
    <source>
        <dbReference type="RuleBase" id="RU000356"/>
    </source>
</evidence>
<dbReference type="PANTHER" id="PTHR43396">
    <property type="entry name" value="FLAVOHEMOPROTEIN"/>
    <property type="match status" value="1"/>
</dbReference>
<reference evidence="7 8" key="1">
    <citation type="submission" date="2019-09" db="EMBL/GenBank/DDBJ databases">
        <title>Whole-genome sequence of the purple sulfur bacterium Thiohalocapsa marina DSM 19078.</title>
        <authorList>
            <person name="Kyndt J.A."/>
            <person name="Meyer T.E."/>
        </authorList>
    </citation>
    <scope>NUCLEOTIDE SEQUENCE [LARGE SCALE GENOMIC DNA]</scope>
    <source>
        <strain evidence="7 8">DSM 19078</strain>
    </source>
</reference>
<evidence type="ECO:0000313" key="7">
    <source>
        <dbReference type="EMBL" id="KAA6185472.1"/>
    </source>
</evidence>
<gene>
    <name evidence="7" type="ORF">F2Q65_08285</name>
</gene>
<dbReference type="RefSeq" id="WP_150092302.1">
    <property type="nucleotide sequence ID" value="NZ_JBFUOH010000097.1"/>
</dbReference>
<dbReference type="Proteomes" id="UP000322981">
    <property type="component" value="Unassembled WGS sequence"/>
</dbReference>
<dbReference type="Gene3D" id="1.10.490.10">
    <property type="entry name" value="Globins"/>
    <property type="match status" value="1"/>
</dbReference>
<accession>A0A5M8FSP2</accession>
<evidence type="ECO:0000256" key="3">
    <source>
        <dbReference type="ARBA" id="ARBA00022723"/>
    </source>
</evidence>
<dbReference type="Pfam" id="PF00042">
    <property type="entry name" value="Globin"/>
    <property type="match status" value="1"/>
</dbReference>